<dbReference type="InterPro" id="IPR018649">
    <property type="entry name" value="SHOCT"/>
</dbReference>
<evidence type="ECO:0000256" key="1">
    <source>
        <dbReference type="SAM" id="Phobius"/>
    </source>
</evidence>
<dbReference type="Pfam" id="PF09851">
    <property type="entry name" value="SHOCT"/>
    <property type="match status" value="1"/>
</dbReference>
<accession>A0ABP5FFU4</accession>
<dbReference type="EMBL" id="BAAANB010000003">
    <property type="protein sequence ID" value="GAA2025517.1"/>
    <property type="molecule type" value="Genomic_DNA"/>
</dbReference>
<keyword evidence="4" id="KW-1185">Reference proteome</keyword>
<keyword evidence="1" id="KW-1133">Transmembrane helix</keyword>
<evidence type="ECO:0000313" key="4">
    <source>
        <dbReference type="Proteomes" id="UP001501285"/>
    </source>
</evidence>
<keyword evidence="1" id="KW-0812">Transmembrane</keyword>
<name>A0ABP5FFU4_9MICO</name>
<reference evidence="4" key="1">
    <citation type="journal article" date="2019" name="Int. J. Syst. Evol. Microbiol.">
        <title>The Global Catalogue of Microorganisms (GCM) 10K type strain sequencing project: providing services to taxonomists for standard genome sequencing and annotation.</title>
        <authorList>
            <consortium name="The Broad Institute Genomics Platform"/>
            <consortium name="The Broad Institute Genome Sequencing Center for Infectious Disease"/>
            <person name="Wu L."/>
            <person name="Ma J."/>
        </authorList>
    </citation>
    <scope>NUCLEOTIDE SEQUENCE [LARGE SCALE GENOMIC DNA]</scope>
    <source>
        <strain evidence="4">JCM 14283</strain>
    </source>
</reference>
<comment type="caution">
    <text evidence="3">The sequence shown here is derived from an EMBL/GenBank/DDBJ whole genome shotgun (WGS) entry which is preliminary data.</text>
</comment>
<evidence type="ECO:0000313" key="3">
    <source>
        <dbReference type="EMBL" id="GAA2025517.1"/>
    </source>
</evidence>
<gene>
    <name evidence="3" type="ORF">GCM10009740_13970</name>
</gene>
<sequence length="87" mass="9927">MMGWYDAGWGWMGMVLMVLFWAVLIGVILWGVMRLTQRPREGTAPAPVESPRQILDRRFASGEIDEEQYAAARRALEGRSVDHTPHE</sequence>
<feature type="domain" description="SHOCT" evidence="2">
    <location>
        <begin position="52"/>
        <end position="76"/>
    </location>
</feature>
<keyword evidence="1" id="KW-0472">Membrane</keyword>
<proteinExistence type="predicted"/>
<feature type="transmembrane region" description="Helical" evidence="1">
    <location>
        <begin position="12"/>
        <end position="32"/>
    </location>
</feature>
<evidence type="ECO:0000259" key="2">
    <source>
        <dbReference type="Pfam" id="PF09851"/>
    </source>
</evidence>
<organism evidence="3 4">
    <name type="scientific">Terrabacter terrae</name>
    <dbReference type="NCBI Taxonomy" id="318434"/>
    <lineage>
        <taxon>Bacteria</taxon>
        <taxon>Bacillati</taxon>
        <taxon>Actinomycetota</taxon>
        <taxon>Actinomycetes</taxon>
        <taxon>Micrococcales</taxon>
        <taxon>Intrasporangiaceae</taxon>
        <taxon>Terrabacter</taxon>
    </lineage>
</organism>
<dbReference type="RefSeq" id="WP_343989384.1">
    <property type="nucleotide sequence ID" value="NZ_BAAANB010000003.1"/>
</dbReference>
<protein>
    <recommendedName>
        <fullName evidence="2">SHOCT domain-containing protein</fullName>
    </recommendedName>
</protein>
<dbReference type="Proteomes" id="UP001501285">
    <property type="component" value="Unassembled WGS sequence"/>
</dbReference>